<organism evidence="5 6">
    <name type="scientific">Polypedilum vanderplanki</name>
    <name type="common">Sleeping chironomid midge</name>
    <dbReference type="NCBI Taxonomy" id="319348"/>
    <lineage>
        <taxon>Eukaryota</taxon>
        <taxon>Metazoa</taxon>
        <taxon>Ecdysozoa</taxon>
        <taxon>Arthropoda</taxon>
        <taxon>Hexapoda</taxon>
        <taxon>Insecta</taxon>
        <taxon>Pterygota</taxon>
        <taxon>Neoptera</taxon>
        <taxon>Endopterygota</taxon>
        <taxon>Diptera</taxon>
        <taxon>Nematocera</taxon>
        <taxon>Chironomoidea</taxon>
        <taxon>Chironomidae</taxon>
        <taxon>Chironominae</taxon>
        <taxon>Polypedilum</taxon>
        <taxon>Polypedilum</taxon>
    </lineage>
</organism>
<name>A0A9J6C5N2_POLVA</name>
<proteinExistence type="predicted"/>
<dbReference type="Proteomes" id="UP001107558">
    <property type="component" value="Chromosome 2"/>
</dbReference>
<evidence type="ECO:0000259" key="4">
    <source>
        <dbReference type="PROSITE" id="PS50106"/>
    </source>
</evidence>
<feature type="region of interest" description="Disordered" evidence="3">
    <location>
        <begin position="348"/>
        <end position="381"/>
    </location>
</feature>
<gene>
    <name evidence="5" type="ORF">PVAND_006698</name>
</gene>
<evidence type="ECO:0000256" key="1">
    <source>
        <dbReference type="ARBA" id="ARBA00004496"/>
    </source>
</evidence>
<keyword evidence="6" id="KW-1185">Reference proteome</keyword>
<feature type="compositionally biased region" description="Low complexity" evidence="3">
    <location>
        <begin position="241"/>
        <end position="259"/>
    </location>
</feature>
<feature type="compositionally biased region" description="Basic residues" evidence="3">
    <location>
        <begin position="348"/>
        <end position="365"/>
    </location>
</feature>
<dbReference type="InterPro" id="IPR036034">
    <property type="entry name" value="PDZ_sf"/>
</dbReference>
<evidence type="ECO:0000256" key="2">
    <source>
        <dbReference type="ARBA" id="ARBA00022490"/>
    </source>
</evidence>
<reference evidence="5" key="1">
    <citation type="submission" date="2021-03" db="EMBL/GenBank/DDBJ databases">
        <title>Chromosome level genome of the anhydrobiotic midge Polypedilum vanderplanki.</title>
        <authorList>
            <person name="Yoshida Y."/>
            <person name="Kikawada T."/>
            <person name="Gusev O."/>
        </authorList>
    </citation>
    <scope>NUCLEOTIDE SEQUENCE</scope>
    <source>
        <strain evidence="5">NIAS01</strain>
        <tissue evidence="5">Whole body or cell culture</tissue>
    </source>
</reference>
<dbReference type="EMBL" id="JADBJN010000002">
    <property type="protein sequence ID" value="KAG5676894.1"/>
    <property type="molecule type" value="Genomic_DNA"/>
</dbReference>
<comment type="subcellular location">
    <subcellularLocation>
        <location evidence="1">Cytoplasm</location>
    </subcellularLocation>
</comment>
<comment type="caution">
    <text evidence="5">The sequence shown here is derived from an EMBL/GenBank/DDBJ whole genome shotgun (WGS) entry which is preliminary data.</text>
</comment>
<evidence type="ECO:0000256" key="3">
    <source>
        <dbReference type="SAM" id="MobiDB-lite"/>
    </source>
</evidence>
<dbReference type="InterPro" id="IPR001478">
    <property type="entry name" value="PDZ"/>
</dbReference>
<dbReference type="Gene3D" id="2.30.42.10">
    <property type="match status" value="1"/>
</dbReference>
<feature type="region of interest" description="Disordered" evidence="3">
    <location>
        <begin position="239"/>
        <end position="273"/>
    </location>
</feature>
<dbReference type="SUPFAM" id="SSF50156">
    <property type="entry name" value="PDZ domain-like"/>
    <property type="match status" value="1"/>
</dbReference>
<evidence type="ECO:0000313" key="5">
    <source>
        <dbReference type="EMBL" id="KAG5676894.1"/>
    </source>
</evidence>
<dbReference type="PANTHER" id="PTHR15963">
    <property type="entry name" value="GENERAL RECEPTOR FOR PHOSPHOINOSITIDES 1-ASSOCIATED SCAFFOLD PROTEIN-RELATED"/>
    <property type="match status" value="1"/>
</dbReference>
<accession>A0A9J6C5N2</accession>
<evidence type="ECO:0000313" key="6">
    <source>
        <dbReference type="Proteomes" id="UP001107558"/>
    </source>
</evidence>
<dbReference type="PROSITE" id="PS50106">
    <property type="entry name" value="PDZ"/>
    <property type="match status" value="1"/>
</dbReference>
<sequence>MIASTSVDEDRRRRTIIVEKRKGSYGFTLQSYGIHYQKEREVEMITYVDHVEYDGAAYRAGMREGDVILSINGTDMENADHKTLVNFIKKCDNRMRMVVLFENCVRKVELHMRYIQLQEILQNKMAELEGVVLKEKEILEGKWKTHSLPARKKATDNMTEISPSSDHESSITLPYIRPLSTEDVAKLSKQQQNQIIPPPAQFILAYQYLDPYHKHIIKSSTPNSSGEYLVSNASSLSRSQNNTFMSSNENNSFNFSNTNPMQHHHHHHHTQDTIASLDYSILHHQKQQHTDAKAKSNRRHYHVGHSCNPCMGHFIKREKSADKDNTSLDAYDLASPCCEPNCVPVKRRSRHHKDHHHHHKHKHRDKERPPRPRSQSHASPQMQNNVLYSEDNNQHQEHPVGNYDVCTQLANQCSLHSCSTSNDFCQRTAIENPGYTSHSPSNDTLWDSKSEQLCNRQVFKQRPNSAYHPSVSSNTQSYVHRYIHPSQVQPMQNAITTTHAYIPPQYNHRPKSWDNLAANKNDPSTNYAIGGVSNNGYMKHHHNNNGEKQKQQQLTQNSHVLLQRKSGQAPYGRYSAFAEVENYVPAPQAFVQAETITKTTIITTTKSTENLINNAQYNISDENCECISSNSQQQQCSSKPIITSSNCAACNSTGNLINEQSYQGYYSNLRNNNQNRYIPTKTEITRL</sequence>
<protein>
    <recommendedName>
        <fullName evidence="4">PDZ domain-containing protein</fullName>
    </recommendedName>
</protein>
<dbReference type="PANTHER" id="PTHR15963:SF5">
    <property type="entry name" value="SHORT SPINDLE 6, ISOFORM A"/>
    <property type="match status" value="1"/>
</dbReference>
<dbReference type="OrthoDB" id="10041077at2759"/>
<keyword evidence="2" id="KW-0963">Cytoplasm</keyword>
<dbReference type="GO" id="GO:0005737">
    <property type="term" value="C:cytoplasm"/>
    <property type="evidence" value="ECO:0007669"/>
    <property type="project" value="UniProtKB-SubCell"/>
</dbReference>
<feature type="domain" description="PDZ" evidence="4">
    <location>
        <begin position="15"/>
        <end position="103"/>
    </location>
</feature>
<dbReference type="SMART" id="SM00228">
    <property type="entry name" value="PDZ"/>
    <property type="match status" value="1"/>
</dbReference>
<dbReference type="InterPro" id="IPR052122">
    <property type="entry name" value="Intracell_Traff_Signaling_Reg"/>
</dbReference>
<dbReference type="CDD" id="cd06713">
    <property type="entry name" value="PDZ_tamalin_CYTIP-like"/>
    <property type="match status" value="1"/>
</dbReference>
<dbReference type="Pfam" id="PF00595">
    <property type="entry name" value="PDZ"/>
    <property type="match status" value="1"/>
</dbReference>
<dbReference type="AlphaFoldDB" id="A0A9J6C5N2"/>